<dbReference type="OrthoDB" id="277288at2759"/>
<evidence type="ECO:0000313" key="7">
    <source>
        <dbReference type="Proteomes" id="UP000616769"/>
    </source>
</evidence>
<sequence length="175" mass="20440">MYRLKNEFDLFGPRRSVEAVMLCHQNNMIHVLLMRWPPNRFLLPGGELISDETEEEALKRFESIVSESNDDNSSQIDALNSCSNNQWKIIDIVANWWRPNFEAEQYPYIPAHISVPKELTRIFLLAMPERARFQVPKNYDIVAVPLFEIYSNSDSYGQIISCLPQVLSRFNFNLL</sequence>
<dbReference type="GO" id="GO:0003729">
    <property type="term" value="F:mRNA binding"/>
    <property type="evidence" value="ECO:0007669"/>
    <property type="project" value="InterPro"/>
</dbReference>
<protein>
    <submittedName>
        <fullName evidence="6">Nucleotide hydrolase NUDIX-like protein</fullName>
    </submittedName>
</protein>
<evidence type="ECO:0000256" key="5">
    <source>
        <dbReference type="ARBA" id="ARBA00023242"/>
    </source>
</evidence>
<dbReference type="GO" id="GO:0005849">
    <property type="term" value="C:mRNA cleavage factor complex"/>
    <property type="evidence" value="ECO:0007669"/>
    <property type="project" value="InterPro"/>
</dbReference>
<dbReference type="InterPro" id="IPR015797">
    <property type="entry name" value="NUDIX_hydrolase-like_dom_sf"/>
</dbReference>
<keyword evidence="3" id="KW-0507">mRNA processing</keyword>
<accession>A0A131ZY85</accession>
<organism evidence="6 7">
    <name type="scientific">Sarcoptes scabiei</name>
    <name type="common">Itch mite</name>
    <name type="synonym">Acarus scabiei</name>
    <dbReference type="NCBI Taxonomy" id="52283"/>
    <lineage>
        <taxon>Eukaryota</taxon>
        <taxon>Metazoa</taxon>
        <taxon>Ecdysozoa</taxon>
        <taxon>Arthropoda</taxon>
        <taxon>Chelicerata</taxon>
        <taxon>Arachnida</taxon>
        <taxon>Acari</taxon>
        <taxon>Acariformes</taxon>
        <taxon>Sarcoptiformes</taxon>
        <taxon>Astigmata</taxon>
        <taxon>Psoroptidia</taxon>
        <taxon>Sarcoptoidea</taxon>
        <taxon>Sarcoptidae</taxon>
        <taxon>Sarcoptinae</taxon>
        <taxon>Sarcoptes</taxon>
    </lineage>
</organism>
<reference evidence="6 7" key="1">
    <citation type="journal article" date="2015" name="Parasit. Vectors">
        <title>Draft genome of the scabies mite.</title>
        <authorList>
            <person name="Rider S.D.Jr."/>
            <person name="Morgan M.S."/>
            <person name="Arlian L.G."/>
        </authorList>
    </citation>
    <scope>NUCLEOTIDE SEQUENCE [LARGE SCALE GENOMIC DNA]</scope>
    <source>
        <strain evidence="6">Arlian Lab</strain>
    </source>
</reference>
<evidence type="ECO:0000256" key="1">
    <source>
        <dbReference type="ARBA" id="ARBA00004123"/>
    </source>
</evidence>
<keyword evidence="4" id="KW-0694">RNA-binding</keyword>
<dbReference type="VEuPathDB" id="VectorBase:SSCA002801"/>
<comment type="subcellular location">
    <subcellularLocation>
        <location evidence="1">Nucleus</location>
    </subcellularLocation>
</comment>
<proteinExistence type="inferred from homology"/>
<dbReference type="PANTHER" id="PTHR13047">
    <property type="entry name" value="PRE-MRNA CLEAVAGE FACTOR IM, 25KD SUBUNIT"/>
    <property type="match status" value="1"/>
</dbReference>
<evidence type="ECO:0000256" key="2">
    <source>
        <dbReference type="ARBA" id="ARBA00009710"/>
    </source>
</evidence>
<dbReference type="GO" id="GO:0016787">
    <property type="term" value="F:hydrolase activity"/>
    <property type="evidence" value="ECO:0007669"/>
    <property type="project" value="UniProtKB-KW"/>
</dbReference>
<name>A0A131ZY85_SARSC</name>
<evidence type="ECO:0000256" key="3">
    <source>
        <dbReference type="ARBA" id="ARBA00022664"/>
    </source>
</evidence>
<comment type="similarity">
    <text evidence="2">Belongs to the Nudix hydrolase family. CPSF5 subfamily.</text>
</comment>
<dbReference type="PIRSF" id="PIRSF017888">
    <property type="entry name" value="CPSF-25"/>
    <property type="match status" value="1"/>
</dbReference>
<evidence type="ECO:0000256" key="4">
    <source>
        <dbReference type="ARBA" id="ARBA00022884"/>
    </source>
</evidence>
<comment type="caution">
    <text evidence="6">The sequence shown here is derived from an EMBL/GenBank/DDBJ whole genome shotgun (WGS) entry which is preliminary data.</text>
</comment>
<dbReference type="EMBL" id="JXLN01005517">
    <property type="protein sequence ID" value="KPM03627.1"/>
    <property type="molecule type" value="Genomic_DNA"/>
</dbReference>
<dbReference type="GO" id="GO:0031124">
    <property type="term" value="P:mRNA 3'-end processing"/>
    <property type="evidence" value="ECO:0007669"/>
    <property type="project" value="InterPro"/>
</dbReference>
<dbReference type="Pfam" id="PF13869">
    <property type="entry name" value="NUDIX_2"/>
    <property type="match status" value="1"/>
</dbReference>
<gene>
    <name evidence="6" type="ORF">QR98_0020600</name>
</gene>
<dbReference type="Gene3D" id="3.90.79.10">
    <property type="entry name" value="Nucleoside Triphosphate Pyrophosphohydrolase"/>
    <property type="match status" value="1"/>
</dbReference>
<evidence type="ECO:0000313" key="6">
    <source>
        <dbReference type="EMBL" id="KPM03627.1"/>
    </source>
</evidence>
<keyword evidence="5" id="KW-0539">Nucleus</keyword>
<dbReference type="Proteomes" id="UP000616769">
    <property type="component" value="Unassembled WGS sequence"/>
</dbReference>
<dbReference type="InterPro" id="IPR016706">
    <property type="entry name" value="Cleav_polyA_spec_factor_su5"/>
</dbReference>
<dbReference type="AlphaFoldDB" id="A0A131ZY85"/>
<keyword evidence="6" id="KW-0378">Hydrolase</keyword>
<dbReference type="SUPFAM" id="SSF55811">
    <property type="entry name" value="Nudix"/>
    <property type="match status" value="1"/>
</dbReference>